<dbReference type="EMBL" id="BQKI01000022">
    <property type="protein sequence ID" value="GJN12244.1"/>
    <property type="molecule type" value="Genomic_DNA"/>
</dbReference>
<proteinExistence type="predicted"/>
<reference evidence="2" key="1">
    <citation type="journal article" date="2018" name="DNA Res.">
        <title>Multiple hybrid de novo genome assembly of finger millet, an orphan allotetraploid crop.</title>
        <authorList>
            <person name="Hatakeyama M."/>
            <person name="Aluri S."/>
            <person name="Balachadran M.T."/>
            <person name="Sivarajan S.R."/>
            <person name="Patrignani A."/>
            <person name="Gruter S."/>
            <person name="Poveda L."/>
            <person name="Shimizu-Inatsugi R."/>
            <person name="Baeten J."/>
            <person name="Francoijs K.J."/>
            <person name="Nataraja K.N."/>
            <person name="Reddy Y.A.N."/>
            <person name="Phadnis S."/>
            <person name="Ravikumar R.L."/>
            <person name="Schlapbach R."/>
            <person name="Sreeman S.M."/>
            <person name="Shimizu K.K."/>
        </authorList>
    </citation>
    <scope>NUCLEOTIDE SEQUENCE</scope>
</reference>
<organism evidence="2 4">
    <name type="scientific">Eleusine coracana subsp. coracana</name>
    <dbReference type="NCBI Taxonomy" id="191504"/>
    <lineage>
        <taxon>Eukaryota</taxon>
        <taxon>Viridiplantae</taxon>
        <taxon>Streptophyta</taxon>
        <taxon>Embryophyta</taxon>
        <taxon>Tracheophyta</taxon>
        <taxon>Spermatophyta</taxon>
        <taxon>Magnoliopsida</taxon>
        <taxon>Liliopsida</taxon>
        <taxon>Poales</taxon>
        <taxon>Poaceae</taxon>
        <taxon>PACMAD clade</taxon>
        <taxon>Chloridoideae</taxon>
        <taxon>Cynodonteae</taxon>
        <taxon>Eleusininae</taxon>
        <taxon>Eleusine</taxon>
    </lineage>
</organism>
<dbReference type="Proteomes" id="UP001054889">
    <property type="component" value="Unassembled WGS sequence"/>
</dbReference>
<dbReference type="InterPro" id="IPR012675">
    <property type="entry name" value="Beta-grasp_dom_sf"/>
</dbReference>
<feature type="region of interest" description="Disordered" evidence="1">
    <location>
        <begin position="150"/>
        <end position="183"/>
    </location>
</feature>
<reference evidence="2" key="2">
    <citation type="submission" date="2021-12" db="EMBL/GenBank/DDBJ databases">
        <title>Resequencing data analysis of finger millet.</title>
        <authorList>
            <person name="Hatakeyama M."/>
            <person name="Aluri S."/>
            <person name="Balachadran M.T."/>
            <person name="Sivarajan S.R."/>
            <person name="Poveda L."/>
            <person name="Shimizu-Inatsugi R."/>
            <person name="Schlapbach R."/>
            <person name="Sreeman S.M."/>
            <person name="Shimizu K.K."/>
        </authorList>
    </citation>
    <scope>NUCLEOTIDE SEQUENCE</scope>
</reference>
<feature type="compositionally biased region" description="Pro residues" evidence="1">
    <location>
        <begin position="99"/>
        <end position="111"/>
    </location>
</feature>
<evidence type="ECO:0000313" key="2">
    <source>
        <dbReference type="EMBL" id="GJN12244.1"/>
    </source>
</evidence>
<comment type="caution">
    <text evidence="2">The sequence shown here is derived from an EMBL/GenBank/DDBJ whole genome shotgun (WGS) entry which is preliminary data.</text>
</comment>
<name>A0AAV5DPF9_ELECO</name>
<dbReference type="AlphaFoldDB" id="A0AAV5DPF9"/>
<gene>
    <name evidence="2" type="primary">ga30505</name>
    <name evidence="3" type="synonym">ga30539</name>
    <name evidence="2" type="ORF">PR202_ga30505</name>
    <name evidence="3" type="ORF">PR202_ga30539</name>
</gene>
<feature type="region of interest" description="Disordered" evidence="1">
    <location>
        <begin position="204"/>
        <end position="248"/>
    </location>
</feature>
<accession>A0AAV5DPF9</accession>
<feature type="compositionally biased region" description="Pro residues" evidence="1">
    <location>
        <begin position="153"/>
        <end position="162"/>
    </location>
</feature>
<sequence>MEETATAARKSVMVDRLVFALNGHRYEVASADVDPSMPLLEFIRTRTPFKGTKLGCGEGPTRQPPHSLFLSLSLSSPPESLSSPTCQLPHVPPSSLALGPPPSSFTPAPPRPTSLLLPRCAARDASLLLPRASAASLSLVPAPLGPASLLLPRAPPGPPPSFSPRRELRRPPPPSSGGIQRWPLSLRRDPMWVPLSPAGSGADLSPSGRIWHGPHAIVHPCPSSRASAGVEEEQRRRDGGRRHGPTPY</sequence>
<evidence type="ECO:0000256" key="1">
    <source>
        <dbReference type="SAM" id="MobiDB-lite"/>
    </source>
</evidence>
<evidence type="ECO:0000313" key="4">
    <source>
        <dbReference type="Proteomes" id="UP001054889"/>
    </source>
</evidence>
<feature type="compositionally biased region" description="Low complexity" evidence="1">
    <location>
        <begin position="64"/>
        <end position="84"/>
    </location>
</feature>
<dbReference type="Gene3D" id="3.10.20.30">
    <property type="match status" value="1"/>
</dbReference>
<feature type="compositionally biased region" description="Basic residues" evidence="1">
    <location>
        <begin position="238"/>
        <end position="248"/>
    </location>
</feature>
<keyword evidence="4" id="KW-1185">Reference proteome</keyword>
<feature type="region of interest" description="Disordered" evidence="1">
    <location>
        <begin position="56"/>
        <end position="111"/>
    </location>
</feature>
<evidence type="ECO:0000313" key="3">
    <source>
        <dbReference type="EMBL" id="GJN12274.1"/>
    </source>
</evidence>
<protein>
    <submittedName>
        <fullName evidence="2">Uncharacterized protein</fullName>
    </submittedName>
</protein>
<dbReference type="EMBL" id="BQKI01000022">
    <property type="protein sequence ID" value="GJN12274.1"/>
    <property type="molecule type" value="Genomic_DNA"/>
</dbReference>